<gene>
    <name evidence="2" type="ORF">J7W16_11020</name>
</gene>
<evidence type="ECO:0008006" key="4">
    <source>
        <dbReference type="Google" id="ProtNLM"/>
    </source>
</evidence>
<name>A0A940WWA0_9BACI</name>
<dbReference type="RefSeq" id="WP_210597365.1">
    <property type="nucleotide sequence ID" value="NZ_JAGKSQ010000004.1"/>
</dbReference>
<reference evidence="2" key="1">
    <citation type="submission" date="2021-03" db="EMBL/GenBank/DDBJ databases">
        <title>Bacillus suaedae sp. nov., isolated from Suaeda aralocaspica.</title>
        <authorList>
            <person name="Lei R.F.R."/>
        </authorList>
    </citation>
    <scope>NUCLEOTIDE SEQUENCE</scope>
    <source>
        <strain evidence="2">YZJH907-2</strain>
    </source>
</reference>
<dbReference type="Proteomes" id="UP000678228">
    <property type="component" value="Unassembled WGS sequence"/>
</dbReference>
<dbReference type="AlphaFoldDB" id="A0A940WWA0"/>
<proteinExistence type="predicted"/>
<protein>
    <recommendedName>
        <fullName evidence="4">DUF4083 domain-containing protein</fullName>
    </recommendedName>
</protein>
<evidence type="ECO:0000256" key="1">
    <source>
        <dbReference type="SAM" id="Phobius"/>
    </source>
</evidence>
<evidence type="ECO:0000313" key="2">
    <source>
        <dbReference type="EMBL" id="MBP3951667.1"/>
    </source>
</evidence>
<dbReference type="EMBL" id="JAGKSQ010000004">
    <property type="protein sequence ID" value="MBP3951667.1"/>
    <property type="molecule type" value="Genomic_DNA"/>
</dbReference>
<accession>A0A940WWA0</accession>
<sequence>MGESIVVLLYLIPIILVALVIRWIRIIMLNSEEQVKQNQEIITLLRELKEK</sequence>
<keyword evidence="1" id="KW-1133">Transmembrane helix</keyword>
<evidence type="ECO:0000313" key="3">
    <source>
        <dbReference type="Proteomes" id="UP000678228"/>
    </source>
</evidence>
<comment type="caution">
    <text evidence="2">The sequence shown here is derived from an EMBL/GenBank/DDBJ whole genome shotgun (WGS) entry which is preliminary data.</text>
</comment>
<keyword evidence="1" id="KW-0472">Membrane</keyword>
<organism evidence="2 3">
    <name type="scientific">Halalkalibacter suaedae</name>
    <dbReference type="NCBI Taxonomy" id="2822140"/>
    <lineage>
        <taxon>Bacteria</taxon>
        <taxon>Bacillati</taxon>
        <taxon>Bacillota</taxon>
        <taxon>Bacilli</taxon>
        <taxon>Bacillales</taxon>
        <taxon>Bacillaceae</taxon>
        <taxon>Halalkalibacter</taxon>
    </lineage>
</organism>
<keyword evidence="1" id="KW-0812">Transmembrane</keyword>
<keyword evidence="3" id="KW-1185">Reference proteome</keyword>
<feature type="transmembrane region" description="Helical" evidence="1">
    <location>
        <begin position="6"/>
        <end position="24"/>
    </location>
</feature>